<proteinExistence type="inferred from homology"/>
<keyword evidence="2" id="KW-0812">Transmembrane</keyword>
<feature type="chain" id="PRO_5008900334" evidence="3">
    <location>
        <begin position="21"/>
        <end position="124"/>
    </location>
</feature>
<organism evidence="4">
    <name type="scientific">Anthurium amnicola</name>
    <dbReference type="NCBI Taxonomy" id="1678845"/>
    <lineage>
        <taxon>Eukaryota</taxon>
        <taxon>Viridiplantae</taxon>
        <taxon>Streptophyta</taxon>
        <taxon>Embryophyta</taxon>
        <taxon>Tracheophyta</taxon>
        <taxon>Spermatophyta</taxon>
        <taxon>Magnoliopsida</taxon>
        <taxon>Liliopsida</taxon>
        <taxon>Araceae</taxon>
        <taxon>Pothoideae</taxon>
        <taxon>Potheae</taxon>
        <taxon>Anthurium</taxon>
    </lineage>
</organism>
<reference evidence="4" key="1">
    <citation type="submission" date="2015-07" db="EMBL/GenBank/DDBJ databases">
        <title>Transcriptome Assembly of Anthurium amnicola.</title>
        <authorList>
            <person name="Suzuki J."/>
        </authorList>
    </citation>
    <scope>NUCLEOTIDE SEQUENCE</scope>
</reference>
<keyword evidence="2" id="KW-0472">Membrane</keyword>
<accession>A0A1D1YN02</accession>
<feature type="signal peptide" evidence="3">
    <location>
        <begin position="1"/>
        <end position="20"/>
    </location>
</feature>
<dbReference type="EMBL" id="GDJX01011963">
    <property type="protein sequence ID" value="JAT55973.1"/>
    <property type="molecule type" value="Transcribed_RNA"/>
</dbReference>
<evidence type="ECO:0000256" key="3">
    <source>
        <dbReference type="SAM" id="SignalP"/>
    </source>
</evidence>
<dbReference type="PANTHER" id="PTHR23201">
    <property type="entry name" value="EXTENSIN, PROLINE-RICH PROTEIN"/>
    <property type="match status" value="1"/>
</dbReference>
<keyword evidence="2" id="KW-1133">Transmembrane helix</keyword>
<feature type="non-terminal residue" evidence="4">
    <location>
        <position position="1"/>
    </location>
</feature>
<comment type="similarity">
    <text evidence="1">Belongs to the GASA family.</text>
</comment>
<dbReference type="InterPro" id="IPR003854">
    <property type="entry name" value="GASA"/>
</dbReference>
<evidence type="ECO:0000256" key="1">
    <source>
        <dbReference type="ARBA" id="ARBA00010582"/>
    </source>
</evidence>
<sequence>SLKVCLQLHLLLLQLSLSHTHRQCVSERERERRTMKPASTTLALLALLLASSYLQATMAGSAFCDYKCKGRCAKASVMDRCLFNCGVCCKACGCVPSGTYGNKDECPCYRDKLTSDKKKKHKCP</sequence>
<keyword evidence="3" id="KW-0732">Signal</keyword>
<name>A0A1D1YN02_9ARAE</name>
<evidence type="ECO:0000256" key="2">
    <source>
        <dbReference type="SAM" id="Phobius"/>
    </source>
</evidence>
<protein>
    <submittedName>
        <fullName evidence="4">Snakin-1</fullName>
    </submittedName>
</protein>
<evidence type="ECO:0000313" key="4">
    <source>
        <dbReference type="EMBL" id="JAT55973.1"/>
    </source>
</evidence>
<dbReference type="AlphaFoldDB" id="A0A1D1YN02"/>
<feature type="transmembrane region" description="Helical" evidence="2">
    <location>
        <begin position="44"/>
        <end position="64"/>
    </location>
</feature>
<dbReference type="Pfam" id="PF02704">
    <property type="entry name" value="GASA"/>
    <property type="match status" value="1"/>
</dbReference>
<dbReference type="PANTHER" id="PTHR23201:SF118">
    <property type="entry name" value="GIBBERELLIN STIMULATED TRANSCRIPT RELATED PROTEIN 1"/>
    <property type="match status" value="1"/>
</dbReference>
<gene>
    <name evidence="4" type="primary">SN1</name>
    <name evidence="4" type="ORF">g.20551</name>
</gene>